<proteinExistence type="inferred from homology"/>
<reference evidence="4 5" key="1">
    <citation type="journal article" date="2016" name="Front. Microbiol.">
        <title>Genomic Resource of Rice Seed Associated Bacteria.</title>
        <authorList>
            <person name="Midha S."/>
            <person name="Bansal K."/>
            <person name="Sharma S."/>
            <person name="Kumar N."/>
            <person name="Patil P.P."/>
            <person name="Chaudhry V."/>
            <person name="Patil P.B."/>
        </authorList>
    </citation>
    <scope>NUCLEOTIDE SEQUENCE [LARGE SCALE GENOMIC DNA]</scope>
    <source>
        <strain evidence="4 5">RSA3</strain>
    </source>
</reference>
<dbReference type="InterPro" id="IPR006059">
    <property type="entry name" value="SBP"/>
</dbReference>
<dbReference type="EMBL" id="LDRV01000097">
    <property type="protein sequence ID" value="KTS08851.1"/>
    <property type="molecule type" value="Genomic_DNA"/>
</dbReference>
<dbReference type="AlphaFoldDB" id="A0A147F4A2"/>
<evidence type="ECO:0000256" key="3">
    <source>
        <dbReference type="ARBA" id="ARBA00022729"/>
    </source>
</evidence>
<evidence type="ECO:0000256" key="2">
    <source>
        <dbReference type="ARBA" id="ARBA00022448"/>
    </source>
</evidence>
<dbReference type="GO" id="GO:1901982">
    <property type="term" value="F:maltose binding"/>
    <property type="evidence" value="ECO:0007669"/>
    <property type="project" value="TreeGrafter"/>
</dbReference>
<evidence type="ECO:0000313" key="4">
    <source>
        <dbReference type="EMBL" id="KTS08851.1"/>
    </source>
</evidence>
<dbReference type="PATRIC" id="fig|2033.5.peg.2297"/>
<sequence length="427" mass="44331">MTTQSHFREERTVSTNNTRTRALGAIAVGAVAVGVLAGCSGGATGTSTDGSAGGTYTFWDPYPQYDASSDWAKVIDKCAADAGVTIERTGFDTSDLTSKALLAGQQGDSPDILLIDNPAVSTLVEAGIITSTDENNLQVGDVAENILGASVVDGKTYGVPIGANTLALYYNPTVLSAAGVDPSSIKDWSTLNAAIEKVVASGKKGITFSGIGTEEGSFQFLPWFWGAGADLTELDSTQAASAVQLWTDWVQKGWAPNSVINNTQTTSWQEFETGDFGFAENGTWQKAGAAKAGYEVIPIPAAKGGAAPAPTGGEFLTLPVQKDAGRYAASAKIVECLTSTANVVGTDNTLNYIAATPEAQKEQLAQDPTLEPWVEAVNAAKARTGDNLGTKYPVISEQLWTAVQNSLTGAQSPQDALKAAQQAASSK</sequence>
<comment type="similarity">
    <text evidence="1">Belongs to the bacterial solute-binding protein 1 family.</text>
</comment>
<keyword evidence="2" id="KW-0813">Transport</keyword>
<protein>
    <submittedName>
        <fullName evidence="4">ABC transporter substrate-binding protein</fullName>
    </submittedName>
</protein>
<dbReference type="PANTHER" id="PTHR30061">
    <property type="entry name" value="MALTOSE-BINDING PERIPLASMIC PROTEIN"/>
    <property type="match status" value="1"/>
</dbReference>
<name>A0A147F4A2_MICTE</name>
<evidence type="ECO:0000256" key="1">
    <source>
        <dbReference type="ARBA" id="ARBA00008520"/>
    </source>
</evidence>
<dbReference type="PANTHER" id="PTHR30061:SF50">
    <property type="entry name" value="MALTOSE_MALTODEXTRIN-BINDING PERIPLASMIC PROTEIN"/>
    <property type="match status" value="1"/>
</dbReference>
<dbReference type="Pfam" id="PF13416">
    <property type="entry name" value="SBP_bac_8"/>
    <property type="match status" value="1"/>
</dbReference>
<dbReference type="SUPFAM" id="SSF53850">
    <property type="entry name" value="Periplasmic binding protein-like II"/>
    <property type="match status" value="1"/>
</dbReference>
<gene>
    <name evidence="4" type="ORF">RSA3_14690</name>
</gene>
<evidence type="ECO:0000313" key="5">
    <source>
        <dbReference type="Proteomes" id="UP000072189"/>
    </source>
</evidence>
<accession>A0A147F4A2</accession>
<dbReference type="Gene3D" id="3.40.190.10">
    <property type="entry name" value="Periplasmic binding protein-like II"/>
    <property type="match status" value="2"/>
</dbReference>
<dbReference type="GO" id="GO:0042956">
    <property type="term" value="P:maltodextrin transmembrane transport"/>
    <property type="evidence" value="ECO:0007669"/>
    <property type="project" value="TreeGrafter"/>
</dbReference>
<dbReference type="GO" id="GO:0055052">
    <property type="term" value="C:ATP-binding cassette (ABC) transporter complex, substrate-binding subunit-containing"/>
    <property type="evidence" value="ECO:0007669"/>
    <property type="project" value="TreeGrafter"/>
</dbReference>
<dbReference type="GO" id="GO:0015768">
    <property type="term" value="P:maltose transport"/>
    <property type="evidence" value="ECO:0007669"/>
    <property type="project" value="TreeGrafter"/>
</dbReference>
<keyword evidence="3" id="KW-0732">Signal</keyword>
<organism evidence="4 5">
    <name type="scientific">Microbacterium testaceum</name>
    <name type="common">Aureobacterium testaceum</name>
    <name type="synonym">Brevibacterium testaceum</name>
    <dbReference type="NCBI Taxonomy" id="2033"/>
    <lineage>
        <taxon>Bacteria</taxon>
        <taxon>Bacillati</taxon>
        <taxon>Actinomycetota</taxon>
        <taxon>Actinomycetes</taxon>
        <taxon>Micrococcales</taxon>
        <taxon>Microbacteriaceae</taxon>
        <taxon>Microbacterium</taxon>
    </lineage>
</organism>
<comment type="caution">
    <text evidence="4">The sequence shown here is derived from an EMBL/GenBank/DDBJ whole genome shotgun (WGS) entry which is preliminary data.</text>
</comment>
<dbReference type="Proteomes" id="UP000072189">
    <property type="component" value="Unassembled WGS sequence"/>
</dbReference>